<organism evidence="2 3">
    <name type="scientific">Cymbomonas tetramitiformis</name>
    <dbReference type="NCBI Taxonomy" id="36881"/>
    <lineage>
        <taxon>Eukaryota</taxon>
        <taxon>Viridiplantae</taxon>
        <taxon>Chlorophyta</taxon>
        <taxon>Pyramimonadophyceae</taxon>
        <taxon>Pyramimonadales</taxon>
        <taxon>Pyramimonadaceae</taxon>
        <taxon>Cymbomonas</taxon>
    </lineage>
</organism>
<proteinExistence type="predicted"/>
<dbReference type="Proteomes" id="UP001190700">
    <property type="component" value="Unassembled WGS sequence"/>
</dbReference>
<accession>A0AAE0GJK7</accession>
<dbReference type="AlphaFoldDB" id="A0AAE0GJK7"/>
<name>A0AAE0GJK7_9CHLO</name>
<dbReference type="EMBL" id="LGRX02005051">
    <property type="protein sequence ID" value="KAK3279234.1"/>
    <property type="molecule type" value="Genomic_DNA"/>
</dbReference>
<evidence type="ECO:0000313" key="2">
    <source>
        <dbReference type="EMBL" id="KAK3279234.1"/>
    </source>
</evidence>
<gene>
    <name evidence="2" type="ORF">CYMTET_12875</name>
</gene>
<evidence type="ECO:0000256" key="1">
    <source>
        <dbReference type="SAM" id="MobiDB-lite"/>
    </source>
</evidence>
<sequence>MGQQQLNTEGLLGRFFPREVLADHAESVSKSPKGSSAVLAARISTHWLKTGSVAAKGDGAQKANTETALANAESDQAKAQRGN</sequence>
<feature type="region of interest" description="Disordered" evidence="1">
    <location>
        <begin position="54"/>
        <end position="83"/>
    </location>
</feature>
<keyword evidence="3" id="KW-1185">Reference proteome</keyword>
<reference evidence="2 3" key="1">
    <citation type="journal article" date="2015" name="Genome Biol. Evol.">
        <title>Comparative Genomics of a Bacterivorous Green Alga Reveals Evolutionary Causalities and Consequences of Phago-Mixotrophic Mode of Nutrition.</title>
        <authorList>
            <person name="Burns J.A."/>
            <person name="Paasch A."/>
            <person name="Narechania A."/>
            <person name="Kim E."/>
        </authorList>
    </citation>
    <scope>NUCLEOTIDE SEQUENCE [LARGE SCALE GENOMIC DNA]</scope>
    <source>
        <strain evidence="2 3">PLY_AMNH</strain>
    </source>
</reference>
<protein>
    <submittedName>
        <fullName evidence="2">Uncharacterized protein</fullName>
    </submittedName>
</protein>
<evidence type="ECO:0000313" key="3">
    <source>
        <dbReference type="Proteomes" id="UP001190700"/>
    </source>
</evidence>
<comment type="caution">
    <text evidence="2">The sequence shown here is derived from an EMBL/GenBank/DDBJ whole genome shotgun (WGS) entry which is preliminary data.</text>
</comment>